<evidence type="ECO:0000256" key="2">
    <source>
        <dbReference type="SAM" id="MobiDB-lite"/>
    </source>
</evidence>
<dbReference type="Gene3D" id="3.30.70.1820">
    <property type="entry name" value="L1 transposable element, RRM domain"/>
    <property type="match status" value="1"/>
</dbReference>
<dbReference type="Pfam" id="PF02994">
    <property type="entry name" value="Transposase_22"/>
    <property type="match status" value="1"/>
</dbReference>
<dbReference type="Proteomes" id="UP000694569">
    <property type="component" value="Unplaced"/>
</dbReference>
<feature type="compositionally biased region" description="Polar residues" evidence="2">
    <location>
        <begin position="13"/>
        <end position="23"/>
    </location>
</feature>
<dbReference type="InterPro" id="IPR043636">
    <property type="entry name" value="L1_RRM_dom"/>
</dbReference>
<protein>
    <recommendedName>
        <fullName evidence="3">L1 transposable element RRM domain-containing protein</fullName>
    </recommendedName>
</protein>
<organism evidence="4 5">
    <name type="scientific">Leptobrachium leishanense</name>
    <name type="common">Leishan spiny toad</name>
    <dbReference type="NCBI Taxonomy" id="445787"/>
    <lineage>
        <taxon>Eukaryota</taxon>
        <taxon>Metazoa</taxon>
        <taxon>Chordata</taxon>
        <taxon>Craniata</taxon>
        <taxon>Vertebrata</taxon>
        <taxon>Euteleostomi</taxon>
        <taxon>Amphibia</taxon>
        <taxon>Batrachia</taxon>
        <taxon>Anura</taxon>
        <taxon>Pelobatoidea</taxon>
        <taxon>Megophryidae</taxon>
        <taxon>Leptobrachium</taxon>
    </lineage>
</organism>
<comment type="similarity">
    <text evidence="1">Belongs to the transposase 22 family.</text>
</comment>
<keyword evidence="5" id="KW-1185">Reference proteome</keyword>
<evidence type="ECO:0000259" key="3">
    <source>
        <dbReference type="Pfam" id="PF02994"/>
    </source>
</evidence>
<name>A0A8C5W7Z5_9ANUR</name>
<evidence type="ECO:0000256" key="1">
    <source>
        <dbReference type="ARBA" id="ARBA00061640"/>
    </source>
</evidence>
<dbReference type="PANTHER" id="PTHR11505">
    <property type="entry name" value="L1 TRANSPOSABLE ELEMENT-RELATED"/>
    <property type="match status" value="1"/>
</dbReference>
<evidence type="ECO:0000313" key="4">
    <source>
        <dbReference type="Ensembl" id="ENSLLEP00000023940.1"/>
    </source>
</evidence>
<dbReference type="Ensembl" id="ENSLLET00000024857.1">
    <property type="protein sequence ID" value="ENSLLEP00000023940.1"/>
    <property type="gene ID" value="ENSLLEG00000015237.1"/>
</dbReference>
<reference evidence="4" key="1">
    <citation type="submission" date="2025-08" db="UniProtKB">
        <authorList>
            <consortium name="Ensembl"/>
        </authorList>
    </citation>
    <scope>IDENTIFICATION</scope>
</reference>
<reference evidence="4" key="2">
    <citation type="submission" date="2025-09" db="UniProtKB">
        <authorList>
            <consortium name="Ensembl"/>
        </authorList>
    </citation>
    <scope>IDENTIFICATION</scope>
</reference>
<dbReference type="GeneTree" id="ENSGT01010000225202"/>
<dbReference type="AlphaFoldDB" id="A0A8C5W7Z5"/>
<feature type="domain" description="L1 transposable element RRM" evidence="3">
    <location>
        <begin position="154"/>
        <end position="241"/>
    </location>
</feature>
<dbReference type="FunFam" id="3.30.70.1820:FF:000002">
    <property type="entry name" value="LINE-1 retrotransposable element ORF1 protein"/>
    <property type="match status" value="1"/>
</dbReference>
<dbReference type="OrthoDB" id="9909705at2759"/>
<sequence length="271" mass="30305">MGPKKRDKPLVSGPSTPAPTSVSPMRLYLSGAAAPPRVGPESKMVATEEVSGPDSPSPARGGGEDLELKETLKLLPTRYDLEQLFCRLETKFDAKFAELGADVRQLGHRVQGLEDDRETTALQHQHTSALLETQASQMAFLYRWADDLDNRGRRNNIRIRGLPESEGTENLDLIIQTLFNELLQRPPDTPIQLDRAHRALRGRGAPTATPRDVICRVHLFSLKEEVMKAARNSSEVVFNDHTLEIYQDISRATLMARRELKPVTDQLRAHS</sequence>
<dbReference type="InterPro" id="IPR004244">
    <property type="entry name" value="Transposase_22"/>
</dbReference>
<evidence type="ECO:0000313" key="5">
    <source>
        <dbReference type="Proteomes" id="UP000694569"/>
    </source>
</evidence>
<proteinExistence type="inferred from homology"/>
<accession>A0A8C5W7Z5</accession>
<feature type="region of interest" description="Disordered" evidence="2">
    <location>
        <begin position="1"/>
        <end position="65"/>
    </location>
</feature>